<feature type="domain" description="FYVE-type" evidence="9">
    <location>
        <begin position="339"/>
        <end position="413"/>
    </location>
</feature>
<protein>
    <recommendedName>
        <fullName evidence="9">FYVE-type domain-containing protein</fullName>
    </recommendedName>
</protein>
<dbReference type="STRING" id="157072.A0A024U473"/>
<dbReference type="OrthoDB" id="2306477at2759"/>
<feature type="compositionally biased region" description="Basic and acidic residues" evidence="8">
    <location>
        <begin position="1"/>
        <end position="12"/>
    </location>
</feature>
<evidence type="ECO:0000256" key="4">
    <source>
        <dbReference type="ARBA" id="ARBA00022833"/>
    </source>
</evidence>
<keyword evidence="5 6" id="KW-0040">ANK repeat</keyword>
<evidence type="ECO:0000256" key="1">
    <source>
        <dbReference type="ARBA" id="ARBA00022723"/>
    </source>
</evidence>
<sequence length="463" mass="51211">MGIDDVTREASARSETSSSANSYHIPHKTHRSATVDSLTDAGTPTHNTSFTSTQQYELDFVSSPKGKRATPGPTTSISDTRGSLTNLSMSDLVNTTHRTRHNGRDSLLVRPKETLQHMDPSFHDMPASAHAPRYDFDTEGLSPLIIAARAGDVVEVNALLVQPGTDVLRRDPIFGQSAMHFAVRGGHMSVLKALCSPHIASSIINVPDNRRNTPLHLAAAKSRRITKLLLENGADATFFNIRNQTPLGVHIITTNKDDPMLCEMLLRHNANPNAAVDQSTLLHVALDKGLNEIALRLVRHGARLDTLDENNKMVYDKVDKAMLKKLLHKVTNSPVWIDDKSRPACMLCDKKFSLGNRRHHCRYCGRLCCAECASGKVAAYKFPKGFDNRLKLHGGAPNHKLQRVCNVCHGVLNEQQKEAGRTDLSDRRSDLDQFYDRTLNVQWDEVKGQANHPVATHKLTGAD</sequence>
<dbReference type="PANTHER" id="PTHR24198:SF165">
    <property type="entry name" value="ANKYRIN REPEAT-CONTAINING PROTEIN-RELATED"/>
    <property type="match status" value="1"/>
</dbReference>
<keyword evidence="4" id="KW-0862">Zinc</keyword>
<keyword evidence="3 7" id="KW-0863">Zinc-finger</keyword>
<dbReference type="EMBL" id="KI913963">
    <property type="protein sequence ID" value="ETW01221.1"/>
    <property type="molecule type" value="Genomic_DNA"/>
</dbReference>
<dbReference type="VEuPathDB" id="FungiDB:H310_06810"/>
<keyword evidence="1" id="KW-0479">Metal-binding</keyword>
<evidence type="ECO:0000256" key="3">
    <source>
        <dbReference type="ARBA" id="ARBA00022771"/>
    </source>
</evidence>
<proteinExistence type="predicted"/>
<dbReference type="Pfam" id="PF12796">
    <property type="entry name" value="Ank_2"/>
    <property type="match status" value="1"/>
</dbReference>
<evidence type="ECO:0000313" key="10">
    <source>
        <dbReference type="EMBL" id="ETW01221.1"/>
    </source>
</evidence>
<feature type="compositionally biased region" description="Polar residues" evidence="8">
    <location>
        <begin position="72"/>
        <end position="84"/>
    </location>
</feature>
<dbReference type="Pfam" id="PF01363">
    <property type="entry name" value="FYVE"/>
    <property type="match status" value="1"/>
</dbReference>
<dbReference type="SMART" id="SM00248">
    <property type="entry name" value="ANK"/>
    <property type="match status" value="5"/>
</dbReference>
<gene>
    <name evidence="10" type="ORF">H310_06810</name>
</gene>
<accession>A0A024U473</accession>
<dbReference type="SUPFAM" id="SSF57903">
    <property type="entry name" value="FYVE/PHD zinc finger"/>
    <property type="match status" value="1"/>
</dbReference>
<feature type="repeat" description="ANK" evidence="6">
    <location>
        <begin position="139"/>
        <end position="172"/>
    </location>
</feature>
<keyword evidence="2" id="KW-0677">Repeat</keyword>
<dbReference type="InterPro" id="IPR000306">
    <property type="entry name" value="Znf_FYVE"/>
</dbReference>
<dbReference type="Gene3D" id="1.25.40.20">
    <property type="entry name" value="Ankyrin repeat-containing domain"/>
    <property type="match status" value="1"/>
</dbReference>
<dbReference type="PROSITE" id="PS50178">
    <property type="entry name" value="ZF_FYVE"/>
    <property type="match status" value="1"/>
</dbReference>
<feature type="region of interest" description="Disordered" evidence="8">
    <location>
        <begin position="1"/>
        <end position="84"/>
    </location>
</feature>
<evidence type="ECO:0000256" key="5">
    <source>
        <dbReference type="ARBA" id="ARBA00023043"/>
    </source>
</evidence>
<evidence type="ECO:0000256" key="8">
    <source>
        <dbReference type="SAM" id="MobiDB-lite"/>
    </source>
</evidence>
<name>A0A024U473_9STRA</name>
<dbReference type="PROSITE" id="PS50088">
    <property type="entry name" value="ANK_REPEAT"/>
    <property type="match status" value="2"/>
</dbReference>
<reference evidence="10" key="1">
    <citation type="submission" date="2013-12" db="EMBL/GenBank/DDBJ databases">
        <title>The Genome Sequence of Aphanomyces invadans NJM9701.</title>
        <authorList>
            <consortium name="The Broad Institute Genomics Platform"/>
            <person name="Russ C."/>
            <person name="Tyler B."/>
            <person name="van West P."/>
            <person name="Dieguez-Uribeondo J."/>
            <person name="Young S.K."/>
            <person name="Zeng Q."/>
            <person name="Gargeya S."/>
            <person name="Fitzgerald M."/>
            <person name="Abouelleil A."/>
            <person name="Alvarado L."/>
            <person name="Chapman S.B."/>
            <person name="Gainer-Dewar J."/>
            <person name="Goldberg J."/>
            <person name="Griggs A."/>
            <person name="Gujja S."/>
            <person name="Hansen M."/>
            <person name="Howarth C."/>
            <person name="Imamovic A."/>
            <person name="Ireland A."/>
            <person name="Larimer J."/>
            <person name="McCowan C."/>
            <person name="Murphy C."/>
            <person name="Pearson M."/>
            <person name="Poon T.W."/>
            <person name="Priest M."/>
            <person name="Roberts A."/>
            <person name="Saif S."/>
            <person name="Shea T."/>
            <person name="Sykes S."/>
            <person name="Wortman J."/>
            <person name="Nusbaum C."/>
            <person name="Birren B."/>
        </authorList>
    </citation>
    <scope>NUCLEOTIDE SEQUENCE [LARGE SCALE GENOMIC DNA]</scope>
    <source>
        <strain evidence="10">NJM9701</strain>
    </source>
</reference>
<feature type="repeat" description="ANK" evidence="6">
    <location>
        <begin position="277"/>
        <end position="309"/>
    </location>
</feature>
<dbReference type="eggNOG" id="KOG0504">
    <property type="taxonomic scope" value="Eukaryota"/>
</dbReference>
<evidence type="ECO:0000259" key="9">
    <source>
        <dbReference type="PROSITE" id="PS50178"/>
    </source>
</evidence>
<evidence type="ECO:0000256" key="7">
    <source>
        <dbReference type="PROSITE-ProRule" id="PRU00091"/>
    </source>
</evidence>
<dbReference type="SMART" id="SM00064">
    <property type="entry name" value="FYVE"/>
    <property type="match status" value="1"/>
</dbReference>
<dbReference type="RefSeq" id="XP_008870219.1">
    <property type="nucleotide sequence ID" value="XM_008871997.1"/>
</dbReference>
<feature type="compositionally biased region" description="Polar residues" evidence="8">
    <location>
        <begin position="32"/>
        <end position="56"/>
    </location>
</feature>
<dbReference type="AlphaFoldDB" id="A0A024U473"/>
<dbReference type="Gene3D" id="3.30.40.10">
    <property type="entry name" value="Zinc/RING finger domain, C3HC4 (zinc finger)"/>
    <property type="match status" value="1"/>
</dbReference>
<dbReference type="SUPFAM" id="SSF48403">
    <property type="entry name" value="Ankyrin repeat"/>
    <property type="match status" value="1"/>
</dbReference>
<dbReference type="InterPro" id="IPR002110">
    <property type="entry name" value="Ankyrin_rpt"/>
</dbReference>
<evidence type="ECO:0000256" key="2">
    <source>
        <dbReference type="ARBA" id="ARBA00022737"/>
    </source>
</evidence>
<dbReference type="InterPro" id="IPR036770">
    <property type="entry name" value="Ankyrin_rpt-contain_sf"/>
</dbReference>
<evidence type="ECO:0000256" key="6">
    <source>
        <dbReference type="PROSITE-ProRule" id="PRU00023"/>
    </source>
</evidence>
<dbReference type="InterPro" id="IPR013083">
    <property type="entry name" value="Znf_RING/FYVE/PHD"/>
</dbReference>
<dbReference type="GeneID" id="20083860"/>
<dbReference type="InterPro" id="IPR017455">
    <property type="entry name" value="Znf_FYVE-rel"/>
</dbReference>
<dbReference type="PANTHER" id="PTHR24198">
    <property type="entry name" value="ANKYRIN REPEAT AND PROTEIN KINASE DOMAIN-CONTAINING PROTEIN"/>
    <property type="match status" value="1"/>
</dbReference>
<dbReference type="GO" id="GO:0008270">
    <property type="term" value="F:zinc ion binding"/>
    <property type="evidence" value="ECO:0007669"/>
    <property type="project" value="UniProtKB-KW"/>
</dbReference>
<dbReference type="InterPro" id="IPR011011">
    <property type="entry name" value="Znf_FYVE_PHD"/>
</dbReference>
<organism evidence="10">
    <name type="scientific">Aphanomyces invadans</name>
    <dbReference type="NCBI Taxonomy" id="157072"/>
    <lineage>
        <taxon>Eukaryota</taxon>
        <taxon>Sar</taxon>
        <taxon>Stramenopiles</taxon>
        <taxon>Oomycota</taxon>
        <taxon>Saprolegniomycetes</taxon>
        <taxon>Saprolegniales</taxon>
        <taxon>Verrucalvaceae</taxon>
        <taxon>Aphanomyces</taxon>
    </lineage>
</organism>